<feature type="active site" description="Acyl-thioester intermediate" evidence="2">
    <location>
        <position position="195"/>
    </location>
</feature>
<evidence type="ECO:0008006" key="6">
    <source>
        <dbReference type="Google" id="ProtNLM"/>
    </source>
</evidence>
<dbReference type="RefSeq" id="WP_052127269.1">
    <property type="nucleotide sequence ID" value="NZ_AVPG01000016.1"/>
</dbReference>
<name>A0A0A5G4W6_9BACI</name>
<dbReference type="Proteomes" id="UP000030401">
    <property type="component" value="Unassembled WGS sequence"/>
</dbReference>
<dbReference type="EMBL" id="AVPG01000016">
    <property type="protein sequence ID" value="KGX86120.1"/>
    <property type="molecule type" value="Genomic_DNA"/>
</dbReference>
<organism evidence="4 5">
    <name type="scientific">Pontibacillus litoralis JSM 072002</name>
    <dbReference type="NCBI Taxonomy" id="1385512"/>
    <lineage>
        <taxon>Bacteria</taxon>
        <taxon>Bacillati</taxon>
        <taxon>Bacillota</taxon>
        <taxon>Bacilli</taxon>
        <taxon>Bacillales</taxon>
        <taxon>Bacillaceae</taxon>
        <taxon>Pontibacillus</taxon>
    </lineage>
</organism>
<accession>A0A0A5G4W6</accession>
<dbReference type="eggNOG" id="COG3764">
    <property type="taxonomic scope" value="Bacteria"/>
</dbReference>
<dbReference type="STRING" id="1385512.N784_06030"/>
<evidence type="ECO:0000313" key="5">
    <source>
        <dbReference type="Proteomes" id="UP000030401"/>
    </source>
</evidence>
<evidence type="ECO:0000256" key="1">
    <source>
        <dbReference type="ARBA" id="ARBA00022801"/>
    </source>
</evidence>
<keyword evidence="3" id="KW-0472">Membrane</keyword>
<keyword evidence="3" id="KW-0812">Transmembrane</keyword>
<evidence type="ECO:0000256" key="3">
    <source>
        <dbReference type="SAM" id="Phobius"/>
    </source>
</evidence>
<dbReference type="InterPro" id="IPR023365">
    <property type="entry name" value="Sortase_dom-sf"/>
</dbReference>
<comment type="caution">
    <text evidence="4">The sequence shown here is derived from an EMBL/GenBank/DDBJ whole genome shotgun (WGS) entry which is preliminary data.</text>
</comment>
<keyword evidence="5" id="KW-1185">Reference proteome</keyword>
<dbReference type="SUPFAM" id="SSF63817">
    <property type="entry name" value="Sortase"/>
    <property type="match status" value="1"/>
</dbReference>
<protein>
    <recommendedName>
        <fullName evidence="6">Sortase</fullName>
    </recommendedName>
</protein>
<dbReference type="GO" id="GO:0016787">
    <property type="term" value="F:hydrolase activity"/>
    <property type="evidence" value="ECO:0007669"/>
    <property type="project" value="UniProtKB-KW"/>
</dbReference>
<feature type="transmembrane region" description="Helical" evidence="3">
    <location>
        <begin position="7"/>
        <end position="25"/>
    </location>
</feature>
<dbReference type="Pfam" id="PF04203">
    <property type="entry name" value="Sortase"/>
    <property type="match status" value="1"/>
</dbReference>
<dbReference type="NCBIfam" id="TIGR01076">
    <property type="entry name" value="sortase_fam"/>
    <property type="match status" value="1"/>
</dbReference>
<feature type="active site" description="Proton donor/acceptor" evidence="2">
    <location>
        <position position="133"/>
    </location>
</feature>
<dbReference type="InterPro" id="IPR042000">
    <property type="entry name" value="Sortase_D_2"/>
</dbReference>
<evidence type="ECO:0000313" key="4">
    <source>
        <dbReference type="EMBL" id="KGX86120.1"/>
    </source>
</evidence>
<keyword evidence="1" id="KW-0378">Hydrolase</keyword>
<reference evidence="4 5" key="1">
    <citation type="submission" date="2013-08" db="EMBL/GenBank/DDBJ databases">
        <authorList>
            <person name="Huang J."/>
            <person name="Wang G."/>
        </authorList>
    </citation>
    <scope>NUCLEOTIDE SEQUENCE [LARGE SCALE GENOMIC DNA]</scope>
    <source>
        <strain evidence="4 5">JSM 072002</strain>
    </source>
</reference>
<sequence length="229" mass="25477">MRRIMNSFATFIVIIGILILSIPILENRAVKMEQKGLLNRLETEGADSVTTDRQVEERYEQLNAILDEGQQREESTKQTKEAARLLGKIEIPSIDIELPILDGANMENLDIAVGRLKGTGVIGKNGNMALAAHRSYKYGKLFNRLDEVEVGDGLQIDTGGNTYEYEVKDTFRVVPTDLSVLKDTNQESIVTLITCDPIHNPTHRLIVQAEMKDKSDALGTEASPRGPER</sequence>
<gene>
    <name evidence="4" type="ORF">N784_06030</name>
</gene>
<dbReference type="OrthoDB" id="154054at2"/>
<evidence type="ECO:0000256" key="2">
    <source>
        <dbReference type="PIRSR" id="PIRSR605754-1"/>
    </source>
</evidence>
<dbReference type="InterPro" id="IPR005754">
    <property type="entry name" value="Sortase"/>
</dbReference>
<keyword evidence="3" id="KW-1133">Transmembrane helix</keyword>
<dbReference type="Gene3D" id="2.40.260.10">
    <property type="entry name" value="Sortase"/>
    <property type="match status" value="1"/>
</dbReference>
<dbReference type="AlphaFoldDB" id="A0A0A5G4W6"/>
<dbReference type="CDD" id="cd06166">
    <property type="entry name" value="Sortase_D_2"/>
    <property type="match status" value="1"/>
</dbReference>
<proteinExistence type="predicted"/>